<dbReference type="PROSITE" id="PS51362">
    <property type="entry name" value="TGF_BETA_2"/>
    <property type="match status" value="1"/>
</dbReference>
<feature type="domain" description="TGF-beta family profile" evidence="13">
    <location>
        <begin position="269"/>
        <end position="398"/>
    </location>
</feature>
<dbReference type="InterPro" id="IPR017948">
    <property type="entry name" value="TGFb_CS"/>
</dbReference>
<name>A0A6P7LAG8_BETSP</name>
<dbReference type="GO" id="GO:0008083">
    <property type="term" value="F:growth factor activity"/>
    <property type="evidence" value="ECO:0007669"/>
    <property type="project" value="UniProtKB-KW"/>
</dbReference>
<dbReference type="Gene3D" id="2.60.120.970">
    <property type="match status" value="1"/>
</dbReference>
<dbReference type="CDD" id="cd13759">
    <property type="entry name" value="TGF_beta_NODAL"/>
    <property type="match status" value="1"/>
</dbReference>
<evidence type="ECO:0000313" key="15">
    <source>
        <dbReference type="RefSeq" id="XP_028990334.1"/>
    </source>
</evidence>
<dbReference type="InterPro" id="IPR029034">
    <property type="entry name" value="Cystine-knot_cytokine"/>
</dbReference>
<keyword evidence="8" id="KW-1015">Disulfide bond</keyword>
<dbReference type="OrthoDB" id="5949851at2759"/>
<dbReference type="Proteomes" id="UP000515150">
    <property type="component" value="Chromosome 19"/>
</dbReference>
<feature type="chain" id="PRO_5028051533" evidence="12">
    <location>
        <begin position="26"/>
        <end position="398"/>
    </location>
</feature>
<evidence type="ECO:0000256" key="6">
    <source>
        <dbReference type="ARBA" id="ARBA00022729"/>
    </source>
</evidence>
<dbReference type="FunFam" id="2.10.90.10:FF:000026">
    <property type="entry name" value="Nodal homolog 3-A"/>
    <property type="match status" value="1"/>
</dbReference>
<sequence length="398" mass="44243">MRSLGALSAALHASLLALLVAQVVQRPKDDQSARLHHRVLFNRSAGHHLPTYMVQLYRNFRSNFSRPSDAVEQAAAKQADTVKSVMAKSLRYRHQRWVVTFDLHAILADKQIQAAELRIKVPRAHNASDASVELHHQYGGPCPVGGGCREARLVGLLGQSALVASSHGWKVYNVTGPLLSWLRREAAPKRRQRGAPARGGAGKTKGGLPLPDWPAREDPRRERDAGDRALLVIFSHTGSDQSSKAKASLLHTAEQSKFLSPAEIKRSQRPKRGRSKRGQREQTAGLQATRSATEKSLCRRVDLHVDFNLIGWGSWIVFPKKYNAYRCEGSCPGPLGEALHPTNHAYMQSLLKHYHPDRVAPPCCAPIKMSPLSMLYFENGEMLLRHHEDMIVDECGCQ</sequence>
<evidence type="ECO:0000259" key="13">
    <source>
        <dbReference type="PROSITE" id="PS51362"/>
    </source>
</evidence>
<keyword evidence="14" id="KW-1185">Reference proteome</keyword>
<dbReference type="Pfam" id="PF00688">
    <property type="entry name" value="TGFb_propeptide"/>
    <property type="match status" value="1"/>
</dbReference>
<dbReference type="Gene3D" id="2.10.90.10">
    <property type="entry name" value="Cystine-knot cytokines"/>
    <property type="match status" value="1"/>
</dbReference>
<keyword evidence="7 10" id="KW-0339">Growth factor</keyword>
<keyword evidence="3" id="KW-0217">Developmental protein</keyword>
<feature type="compositionally biased region" description="Basic residues" evidence="11">
    <location>
        <begin position="267"/>
        <end position="277"/>
    </location>
</feature>
<protein>
    <submittedName>
        <fullName evidence="15">Nodal-related 2</fullName>
    </submittedName>
</protein>
<feature type="compositionally biased region" description="Basic and acidic residues" evidence="11">
    <location>
        <begin position="214"/>
        <end position="223"/>
    </location>
</feature>
<dbReference type="SUPFAM" id="SSF57501">
    <property type="entry name" value="Cystine-knot cytokines"/>
    <property type="match status" value="1"/>
</dbReference>
<dbReference type="PROSITE" id="PS00250">
    <property type="entry name" value="TGF_BETA_1"/>
    <property type="match status" value="1"/>
</dbReference>
<evidence type="ECO:0000256" key="5">
    <source>
        <dbReference type="ARBA" id="ARBA00022685"/>
    </source>
</evidence>
<evidence type="ECO:0000256" key="7">
    <source>
        <dbReference type="ARBA" id="ARBA00023030"/>
    </source>
</evidence>
<evidence type="ECO:0000256" key="9">
    <source>
        <dbReference type="ARBA" id="ARBA00023180"/>
    </source>
</evidence>
<dbReference type="CTD" id="30292"/>
<evidence type="ECO:0000256" key="12">
    <source>
        <dbReference type="SAM" id="SignalP"/>
    </source>
</evidence>
<dbReference type="RefSeq" id="XP_028990334.1">
    <property type="nucleotide sequence ID" value="XM_029134501.2"/>
</dbReference>
<feature type="compositionally biased region" description="Polar residues" evidence="11">
    <location>
        <begin position="281"/>
        <end position="290"/>
    </location>
</feature>
<organism evidence="14 15">
    <name type="scientific">Betta splendens</name>
    <name type="common">Siamese fighting fish</name>
    <dbReference type="NCBI Taxonomy" id="158456"/>
    <lineage>
        <taxon>Eukaryota</taxon>
        <taxon>Metazoa</taxon>
        <taxon>Chordata</taxon>
        <taxon>Craniata</taxon>
        <taxon>Vertebrata</taxon>
        <taxon>Euteleostomi</taxon>
        <taxon>Actinopterygii</taxon>
        <taxon>Neopterygii</taxon>
        <taxon>Teleostei</taxon>
        <taxon>Neoteleostei</taxon>
        <taxon>Acanthomorphata</taxon>
        <taxon>Anabantaria</taxon>
        <taxon>Anabantiformes</taxon>
        <taxon>Anabantoidei</taxon>
        <taxon>Osphronemidae</taxon>
        <taxon>Betta</taxon>
    </lineage>
</organism>
<evidence type="ECO:0000256" key="8">
    <source>
        <dbReference type="ARBA" id="ARBA00023157"/>
    </source>
</evidence>
<dbReference type="InterPro" id="IPR015615">
    <property type="entry name" value="TGF-beta-rel"/>
</dbReference>
<dbReference type="GO" id="GO:0005125">
    <property type="term" value="F:cytokine activity"/>
    <property type="evidence" value="ECO:0007669"/>
    <property type="project" value="TreeGrafter"/>
</dbReference>
<dbReference type="KEGG" id="bspl:114845913"/>
<evidence type="ECO:0000256" key="1">
    <source>
        <dbReference type="ARBA" id="ARBA00004613"/>
    </source>
</evidence>
<gene>
    <name evidence="15" type="primary">ndr2</name>
</gene>
<evidence type="ECO:0000256" key="2">
    <source>
        <dbReference type="ARBA" id="ARBA00006656"/>
    </source>
</evidence>
<dbReference type="GeneID" id="114845913"/>
<evidence type="ECO:0000256" key="11">
    <source>
        <dbReference type="SAM" id="MobiDB-lite"/>
    </source>
</evidence>
<feature type="region of interest" description="Disordered" evidence="11">
    <location>
        <begin position="259"/>
        <end position="290"/>
    </location>
</feature>
<accession>A0A6P7LAG8</accession>
<evidence type="ECO:0000256" key="4">
    <source>
        <dbReference type="ARBA" id="ARBA00022525"/>
    </source>
</evidence>
<dbReference type="InterPro" id="IPR001839">
    <property type="entry name" value="TGF-b_C"/>
</dbReference>
<dbReference type="Pfam" id="PF00019">
    <property type="entry name" value="TGF_beta"/>
    <property type="match status" value="1"/>
</dbReference>
<keyword evidence="4" id="KW-0964">Secreted</keyword>
<feature type="region of interest" description="Disordered" evidence="11">
    <location>
        <begin position="185"/>
        <end position="223"/>
    </location>
</feature>
<feature type="signal peptide" evidence="12">
    <location>
        <begin position="1"/>
        <end position="25"/>
    </location>
</feature>
<comment type="subcellular location">
    <subcellularLocation>
        <location evidence="1">Secreted</location>
    </subcellularLocation>
</comment>
<keyword evidence="5" id="KW-0165">Cleavage on pair of basic residues</keyword>
<reference evidence="15" key="1">
    <citation type="submission" date="2025-08" db="UniProtKB">
        <authorList>
            <consortium name="RefSeq"/>
        </authorList>
    </citation>
    <scope>IDENTIFICATION</scope>
</reference>
<dbReference type="PANTHER" id="PTHR11848:SF272">
    <property type="entry name" value="CYCLOPS"/>
    <property type="match status" value="1"/>
</dbReference>
<dbReference type="GO" id="GO:0005615">
    <property type="term" value="C:extracellular space"/>
    <property type="evidence" value="ECO:0007669"/>
    <property type="project" value="TreeGrafter"/>
</dbReference>
<evidence type="ECO:0000313" key="14">
    <source>
        <dbReference type="Proteomes" id="UP000515150"/>
    </source>
</evidence>
<dbReference type="SMART" id="SM00204">
    <property type="entry name" value="TGFB"/>
    <property type="match status" value="1"/>
</dbReference>
<dbReference type="InParanoid" id="A0A6P7LAG8"/>
<proteinExistence type="inferred from homology"/>
<keyword evidence="6 12" id="KW-0732">Signal</keyword>
<dbReference type="InterPro" id="IPR001111">
    <property type="entry name" value="TGF-b_propeptide"/>
</dbReference>
<dbReference type="AlphaFoldDB" id="A0A6P7LAG8"/>
<evidence type="ECO:0000256" key="3">
    <source>
        <dbReference type="ARBA" id="ARBA00022473"/>
    </source>
</evidence>
<evidence type="ECO:0000256" key="10">
    <source>
        <dbReference type="RuleBase" id="RU000354"/>
    </source>
</evidence>
<keyword evidence="9" id="KW-0325">Glycoprotein</keyword>
<dbReference type="PANTHER" id="PTHR11848">
    <property type="entry name" value="TGF-BETA FAMILY"/>
    <property type="match status" value="1"/>
</dbReference>
<comment type="similarity">
    <text evidence="2 10">Belongs to the TGF-beta family.</text>
</comment>